<proteinExistence type="predicted"/>
<name>A0A5S5C165_9FLAO</name>
<dbReference type="RefSeq" id="WP_148783080.1">
    <property type="nucleotide sequence ID" value="NZ_VNHU01000007.1"/>
</dbReference>
<sequence length="177" mass="19972">MKKLLLFTFLIGTQFGFANLKVDISYKLMSVTENTVIDGLDETSNEAVIFITESLHLEQGVRIKIRNACLIILGNLTGEGILDIDTTATVTLEGDKQGRITFINRLLADATCQQSTNQKTFKNIKDVPQGLNYSLYNLTGRLMDKGVVDDYIHNYRDPKTYLIKIDGYKLRKIIFKG</sequence>
<accession>A0A5S5C165</accession>
<comment type="caution">
    <text evidence="1">The sequence shown here is derived from an EMBL/GenBank/DDBJ whole genome shotgun (WGS) entry which is preliminary data.</text>
</comment>
<gene>
    <name evidence="1" type="ORF">BD809_10786</name>
</gene>
<dbReference type="OrthoDB" id="1160925at2"/>
<protein>
    <submittedName>
        <fullName evidence="1">Uncharacterized protein</fullName>
    </submittedName>
</protein>
<reference evidence="1 2" key="1">
    <citation type="submission" date="2019-07" db="EMBL/GenBank/DDBJ databases">
        <title>Genomic Encyclopedia of Archaeal and Bacterial Type Strains, Phase II (KMG-II): from individual species to whole genera.</title>
        <authorList>
            <person name="Goeker M."/>
        </authorList>
    </citation>
    <scope>NUCLEOTIDE SEQUENCE [LARGE SCALE GENOMIC DNA]</scope>
    <source>
        <strain evidence="1 2">DSM 17527</strain>
    </source>
</reference>
<evidence type="ECO:0000313" key="1">
    <source>
        <dbReference type="EMBL" id="TYP72202.1"/>
    </source>
</evidence>
<evidence type="ECO:0000313" key="2">
    <source>
        <dbReference type="Proteomes" id="UP000324376"/>
    </source>
</evidence>
<organism evidence="1 2">
    <name type="scientific">Aquimarina intermedia</name>
    <dbReference type="NCBI Taxonomy" id="350814"/>
    <lineage>
        <taxon>Bacteria</taxon>
        <taxon>Pseudomonadati</taxon>
        <taxon>Bacteroidota</taxon>
        <taxon>Flavobacteriia</taxon>
        <taxon>Flavobacteriales</taxon>
        <taxon>Flavobacteriaceae</taxon>
        <taxon>Aquimarina</taxon>
    </lineage>
</organism>
<dbReference type="AlphaFoldDB" id="A0A5S5C165"/>
<dbReference type="Proteomes" id="UP000324376">
    <property type="component" value="Unassembled WGS sequence"/>
</dbReference>
<dbReference type="EMBL" id="VNHU01000007">
    <property type="protein sequence ID" value="TYP72202.1"/>
    <property type="molecule type" value="Genomic_DNA"/>
</dbReference>
<keyword evidence="2" id="KW-1185">Reference proteome</keyword>